<dbReference type="RefSeq" id="WP_257957876.1">
    <property type="nucleotide sequence ID" value="NZ_CP102780.1"/>
</dbReference>
<accession>A0ABY5QBC8</accession>
<feature type="region of interest" description="Disordered" evidence="1">
    <location>
        <begin position="351"/>
        <end position="376"/>
    </location>
</feature>
<reference evidence="2" key="1">
    <citation type="submission" date="2022-08" db="EMBL/GenBank/DDBJ databases">
        <title>Multi-unit outbreak of Pandoraea commovens among non-cystic fibrosis intensive care patients from 2019 to 2021 in Berlin, Germany.</title>
        <authorList>
            <person name="Menzel P."/>
        </authorList>
    </citation>
    <scope>NUCLEOTIDE SEQUENCE</scope>
    <source>
        <strain evidence="2">LB-19-202-79</strain>
    </source>
</reference>
<dbReference type="Proteomes" id="UP001058980">
    <property type="component" value="Chromosome"/>
</dbReference>
<protein>
    <submittedName>
        <fullName evidence="2">Contractile injection system tape measure protein</fullName>
    </submittedName>
</protein>
<name>A0ABY5QBC8_9BURK</name>
<keyword evidence="3" id="KW-1185">Reference proteome</keyword>
<feature type="region of interest" description="Disordered" evidence="1">
    <location>
        <begin position="570"/>
        <end position="644"/>
    </location>
</feature>
<sequence length="1398" mass="150757">MDTRHRIRSLDFDLTFASGGMAMSQGDPLRALVVDQLLPVVASVFDEATGDGAAADIYRIDRLDVDLGEVYAEDLPETLAERLAEALASVLVMWRGEGSAVDGAAEHSGAGEGIGGVGIGSRAVGSGHRGSAVGQRQPDGADASVQSQAASRPHVSKFATAATADATDLMAFLASGQWVRPGSMPGSVQTEPNHVLRRDEGPHRDTDAAAADGIEALLARVLAGDVQTVRQRIRANASSDTLIQRLTKQFPADGVEALIRALRPAEASGWLRQLGGLDRLLESVGWNSSQRAEAQTAARARLLTMGLLPPGVDLREMPWHGVWQAVLSIASVRGLVHDELDFVAKVREHTRADEGRAGAEDAARTGQVSQAGSARSPMIDALHRVAEAKANGAVREGGMAGFLSPDATPSAIHDARSGGLPHAPVLTSNASPRSLTRSGLKALLATALMRAQAKALYGVWPTLVANEADTLREALRRYLSVSDLREHIALTFPVSMLEDMLTLLVAVRLDVTQGSARGYGKETDATVVATSSQSTGHDVNRTWGWRNAWSNDIAAVLGIYDSDAMPAAVGAPADRSQASTRGGNRLTDGDRRDDDGLPLASSDTSSTGLAHRSIGGEPTSAEPAVPPSVADAQPTSDDFDPHVQAKSRRDTLIQALLSGSAVALHDDWAEWTGAERAALASIWRHYATYDTVLMRVVEGFPETMLVDLATVTVPSAAAIWEAFAEVSVGQLVDAVQVSASSIERPPGDTSRVLDGFLSLAHTGGRETHAEPITRNVPSQTEFDRWKREVWHEIFMRLRAIAPVTSTSSIPSVSFAALEAVALSRGTTAWTRQALDLWRATVTTATATTTSPGTVAHSRRTANRIDTDDSDRRRLESSTADAVPPAPVPVPMGLHTATATIQRLIQFRQQVNPQGGDLIARASSLSDTQRLDLRQMVAEIASTRESALAGIDAHHWQAIIDTMIAVSVSIPDAHREVLYRSILDNAPDIDIDAENGVLPADATGRYYASVATALASDTVLDLDLLAESAIARAASSSPDDLDLNALGPFPPTSPNRPPAMPEDFIAYLTSTNFGQGRTPPAGFDIWLRQSVYSGAYVLRPVIATAAEDEALAERWLDLIPQPLWPGIARLSSRDTPQVAQMLRVSSDITDLFATTVETVAPASLQRARWRFLFPWLFLPQRRFDAATFAISLVAQLARHANVAVPPALASRVQQQTGIDMRTADVTDDAHLLQTPLMVPYAGMVLTWPFTTHLWDKLGLTKEHRFVSDEAAERAVLLLHYVGSGLTEAPEPHLTMHKLLCGLRFDTPVARHLDITEDESMMCEQMLDVIIQYWSALGNTSRDGLRGSFLQREGRLSLEEDGWHLKVRRAPYDMLLDRLPWSIATIRLSWMEQTLWVEWA</sequence>
<dbReference type="EMBL" id="CP102780">
    <property type="protein sequence ID" value="UVA77245.1"/>
    <property type="molecule type" value="Genomic_DNA"/>
</dbReference>
<feature type="region of interest" description="Disordered" evidence="1">
    <location>
        <begin position="119"/>
        <end position="156"/>
    </location>
</feature>
<organism evidence="2 3">
    <name type="scientific">Pandoraea commovens</name>
    <dbReference type="NCBI Taxonomy" id="2508289"/>
    <lineage>
        <taxon>Bacteria</taxon>
        <taxon>Pseudomonadati</taxon>
        <taxon>Pseudomonadota</taxon>
        <taxon>Betaproteobacteria</taxon>
        <taxon>Burkholderiales</taxon>
        <taxon>Burkholderiaceae</taxon>
        <taxon>Pandoraea</taxon>
    </lineage>
</organism>
<gene>
    <name evidence="2" type="ORF">NTU39_14030</name>
</gene>
<evidence type="ECO:0000313" key="2">
    <source>
        <dbReference type="EMBL" id="UVA77245.1"/>
    </source>
</evidence>
<evidence type="ECO:0000256" key="1">
    <source>
        <dbReference type="SAM" id="MobiDB-lite"/>
    </source>
</evidence>
<feature type="compositionally biased region" description="Basic and acidic residues" evidence="1">
    <location>
        <begin position="351"/>
        <end position="363"/>
    </location>
</feature>
<dbReference type="InterPro" id="IPR045538">
    <property type="entry name" value="CIS_TMP"/>
</dbReference>
<proteinExistence type="predicted"/>
<dbReference type="Pfam" id="PF19268">
    <property type="entry name" value="CIS_TMP"/>
    <property type="match status" value="2"/>
</dbReference>
<feature type="region of interest" description="Disordered" evidence="1">
    <location>
        <begin position="868"/>
        <end position="889"/>
    </location>
</feature>
<evidence type="ECO:0000313" key="3">
    <source>
        <dbReference type="Proteomes" id="UP001058980"/>
    </source>
</evidence>